<comment type="function">
    <text evidence="7">Involved in the regulation of glutamine synthetase GlnA, a key enzyme in the process to assimilate ammonia. When cellular nitrogen levels are high, the C-terminal adenylyl transferase (AT) inactivates GlnA by covalent transfer of an adenylyl group from ATP to specific tyrosine residue of GlnA, thus reducing its activity. Conversely, when nitrogen levels are low, the N-terminal adenylyl removase (AR) activates GlnA by removing the adenylyl group by phosphorolysis, increasing its activity. The regulatory region of GlnE binds the signal transduction protein PII (GlnB) which indicates the nitrogen status of the cell.</text>
</comment>
<dbReference type="EMBL" id="QURL01000002">
    <property type="protein sequence ID" value="RFC65427.1"/>
    <property type="molecule type" value="Genomic_DNA"/>
</dbReference>
<evidence type="ECO:0000259" key="9">
    <source>
        <dbReference type="Pfam" id="PF03710"/>
    </source>
</evidence>
<feature type="region of interest" description="Disordered" evidence="8">
    <location>
        <begin position="1"/>
        <end position="27"/>
    </location>
</feature>
<dbReference type="EC" id="2.7.7.89" evidence="7"/>
<keyword evidence="3 7" id="KW-0547">Nucleotide-binding</keyword>
<evidence type="ECO:0000256" key="1">
    <source>
        <dbReference type="ARBA" id="ARBA00022679"/>
    </source>
</evidence>
<dbReference type="HAMAP" id="MF_00802">
    <property type="entry name" value="GlnE"/>
    <property type="match status" value="1"/>
</dbReference>
<dbReference type="EC" id="2.7.7.42" evidence="7"/>
<protein>
    <recommendedName>
        <fullName evidence="7">Bifunctional glutamine synthetase adenylyltransferase/adenylyl-removing enzyme</fullName>
    </recommendedName>
    <alternativeName>
        <fullName evidence="7">ATP:glutamine synthetase adenylyltransferase</fullName>
    </alternativeName>
    <alternativeName>
        <fullName evidence="7">ATase</fullName>
    </alternativeName>
    <domain>
        <recommendedName>
            <fullName evidence="7">Glutamine synthetase adenylyl-L-tyrosine phosphorylase</fullName>
            <ecNumber evidence="7">2.7.7.89</ecNumber>
        </recommendedName>
        <alternativeName>
            <fullName evidence="7">Adenylyl removase</fullName>
            <shortName evidence="7">AR</shortName>
            <shortName evidence="7">AT-N</shortName>
        </alternativeName>
    </domain>
    <domain>
        <recommendedName>
            <fullName evidence="7">Glutamine synthetase adenylyl transferase</fullName>
            <ecNumber evidence="7">2.7.7.42</ecNumber>
        </recommendedName>
        <alternativeName>
            <fullName evidence="7">Adenylyl transferase</fullName>
            <shortName evidence="7">AT</shortName>
            <shortName evidence="7">AT-C</shortName>
        </alternativeName>
    </domain>
</protein>
<name>A0A371X882_9HYPH</name>
<dbReference type="InterPro" id="IPR043519">
    <property type="entry name" value="NT_sf"/>
</dbReference>
<dbReference type="InterPro" id="IPR005190">
    <property type="entry name" value="GlnE_rpt_dom"/>
</dbReference>
<feature type="domain" description="PII-uridylyltransferase/Glutamine-synthetase adenylyltransferase" evidence="10">
    <location>
        <begin position="862"/>
        <end position="987"/>
    </location>
</feature>
<feature type="domain" description="Glutamate-ammonia ligase adenylyltransferase repeated" evidence="9">
    <location>
        <begin position="65"/>
        <end position="310"/>
    </location>
</feature>
<dbReference type="NCBIfam" id="NF008292">
    <property type="entry name" value="PRK11072.1"/>
    <property type="match status" value="1"/>
</dbReference>
<feature type="domain" description="PII-uridylyltransferase/Glutamine-synthetase adenylyltransferase" evidence="10">
    <location>
        <begin position="336"/>
        <end position="472"/>
    </location>
</feature>
<keyword evidence="6 7" id="KW-0511">Multifunctional enzyme</keyword>
<evidence type="ECO:0000256" key="5">
    <source>
        <dbReference type="ARBA" id="ARBA00022842"/>
    </source>
</evidence>
<dbReference type="Gene3D" id="1.20.120.1510">
    <property type="match status" value="1"/>
</dbReference>
<dbReference type="NCBIfam" id="NF010706">
    <property type="entry name" value="PRK14108.1"/>
    <property type="match status" value="1"/>
</dbReference>
<dbReference type="GO" id="GO:0000820">
    <property type="term" value="P:regulation of glutamine family amino acid metabolic process"/>
    <property type="evidence" value="ECO:0007669"/>
    <property type="project" value="UniProtKB-UniRule"/>
</dbReference>
<dbReference type="CDD" id="cd05401">
    <property type="entry name" value="NT_GlnE_GlnD_like"/>
    <property type="match status" value="2"/>
</dbReference>
<dbReference type="Pfam" id="PF08335">
    <property type="entry name" value="GlnD_UR_UTase"/>
    <property type="match status" value="2"/>
</dbReference>
<keyword evidence="12" id="KW-1185">Reference proteome</keyword>
<dbReference type="SUPFAM" id="SSF81301">
    <property type="entry name" value="Nucleotidyltransferase"/>
    <property type="match status" value="2"/>
</dbReference>
<evidence type="ECO:0000256" key="8">
    <source>
        <dbReference type="SAM" id="MobiDB-lite"/>
    </source>
</evidence>
<dbReference type="InterPro" id="IPR013546">
    <property type="entry name" value="PII_UdlTrfase/GS_AdlTrfase"/>
</dbReference>
<dbReference type="Gene3D" id="1.20.120.330">
    <property type="entry name" value="Nucleotidyltransferases domain 2"/>
    <property type="match status" value="2"/>
</dbReference>
<dbReference type="Proteomes" id="UP000264310">
    <property type="component" value="Unassembled WGS sequence"/>
</dbReference>
<accession>A0A371X882</accession>
<evidence type="ECO:0000256" key="7">
    <source>
        <dbReference type="HAMAP-Rule" id="MF_00802"/>
    </source>
</evidence>
<dbReference type="GO" id="GO:0000287">
    <property type="term" value="F:magnesium ion binding"/>
    <property type="evidence" value="ECO:0007669"/>
    <property type="project" value="UniProtKB-UniRule"/>
</dbReference>
<keyword evidence="1 7" id="KW-0808">Transferase</keyword>
<dbReference type="RefSeq" id="WP_116682324.1">
    <property type="nucleotide sequence ID" value="NZ_QURL01000002.1"/>
</dbReference>
<evidence type="ECO:0000313" key="12">
    <source>
        <dbReference type="Proteomes" id="UP000264310"/>
    </source>
</evidence>
<organism evidence="11 12">
    <name type="scientific">Fulvimarina endophytica</name>
    <dbReference type="NCBI Taxonomy" id="2293836"/>
    <lineage>
        <taxon>Bacteria</taxon>
        <taxon>Pseudomonadati</taxon>
        <taxon>Pseudomonadota</taxon>
        <taxon>Alphaproteobacteria</taxon>
        <taxon>Hyphomicrobiales</taxon>
        <taxon>Aurantimonadaceae</taxon>
        <taxon>Fulvimarina</taxon>
    </lineage>
</organism>
<dbReference type="GO" id="GO:0005829">
    <property type="term" value="C:cytosol"/>
    <property type="evidence" value="ECO:0007669"/>
    <property type="project" value="TreeGrafter"/>
</dbReference>
<dbReference type="GO" id="GO:0047388">
    <property type="term" value="F:[glutamine synthetase]-adenylyl-L-tyrosine phosphorylase activity"/>
    <property type="evidence" value="ECO:0007669"/>
    <property type="project" value="UniProtKB-EC"/>
</dbReference>
<evidence type="ECO:0000256" key="6">
    <source>
        <dbReference type="ARBA" id="ARBA00023268"/>
    </source>
</evidence>
<dbReference type="GO" id="GO:0008882">
    <property type="term" value="F:[glutamate-ammonia-ligase] adenylyltransferase activity"/>
    <property type="evidence" value="ECO:0007669"/>
    <property type="project" value="UniProtKB-UniRule"/>
</dbReference>
<comment type="catalytic activity">
    <reaction evidence="7">
        <text>[glutamine synthetase]-L-tyrosine + ATP = [glutamine synthetase]-O(4)-(5'-adenylyl)-L-tyrosine + diphosphate</text>
        <dbReference type="Rhea" id="RHEA:18589"/>
        <dbReference type="Rhea" id="RHEA-COMP:10660"/>
        <dbReference type="Rhea" id="RHEA-COMP:10661"/>
        <dbReference type="ChEBI" id="CHEBI:30616"/>
        <dbReference type="ChEBI" id="CHEBI:33019"/>
        <dbReference type="ChEBI" id="CHEBI:46858"/>
        <dbReference type="ChEBI" id="CHEBI:83624"/>
        <dbReference type="EC" id="2.7.7.42"/>
    </reaction>
</comment>
<feature type="region of interest" description="Adenylyl transferase" evidence="7">
    <location>
        <begin position="493"/>
        <end position="1003"/>
    </location>
</feature>
<evidence type="ECO:0000259" key="10">
    <source>
        <dbReference type="Pfam" id="PF08335"/>
    </source>
</evidence>
<dbReference type="AlphaFoldDB" id="A0A371X882"/>
<comment type="similarity">
    <text evidence="7">Belongs to the GlnE family.</text>
</comment>
<comment type="catalytic activity">
    <reaction evidence="7">
        <text>[glutamine synthetase]-O(4)-(5'-adenylyl)-L-tyrosine + phosphate = [glutamine synthetase]-L-tyrosine + ADP</text>
        <dbReference type="Rhea" id="RHEA:43716"/>
        <dbReference type="Rhea" id="RHEA-COMP:10660"/>
        <dbReference type="Rhea" id="RHEA-COMP:10661"/>
        <dbReference type="ChEBI" id="CHEBI:43474"/>
        <dbReference type="ChEBI" id="CHEBI:46858"/>
        <dbReference type="ChEBI" id="CHEBI:83624"/>
        <dbReference type="ChEBI" id="CHEBI:456216"/>
        <dbReference type="EC" id="2.7.7.89"/>
    </reaction>
</comment>
<dbReference type="OrthoDB" id="9759366at2"/>
<comment type="caution">
    <text evidence="11">The sequence shown here is derived from an EMBL/GenBank/DDBJ whole genome shotgun (WGS) entry which is preliminary data.</text>
</comment>
<feature type="region of interest" description="Adenylyl removase" evidence="7">
    <location>
        <begin position="1"/>
        <end position="487"/>
    </location>
</feature>
<dbReference type="SUPFAM" id="SSF81593">
    <property type="entry name" value="Nucleotidyltransferase substrate binding subunit/domain"/>
    <property type="match status" value="2"/>
</dbReference>
<evidence type="ECO:0000256" key="3">
    <source>
        <dbReference type="ARBA" id="ARBA00022741"/>
    </source>
</evidence>
<dbReference type="Gene3D" id="3.30.460.10">
    <property type="entry name" value="Beta Polymerase, domain 2"/>
    <property type="match status" value="2"/>
</dbReference>
<evidence type="ECO:0000313" key="11">
    <source>
        <dbReference type="EMBL" id="RFC65427.1"/>
    </source>
</evidence>
<reference evidence="11 12" key="1">
    <citation type="submission" date="2018-08" db="EMBL/GenBank/DDBJ databases">
        <title>Fulvimarina sp. 85, whole genome shotgun sequence.</title>
        <authorList>
            <person name="Tuo L."/>
        </authorList>
    </citation>
    <scope>NUCLEOTIDE SEQUENCE [LARGE SCALE GENOMIC DNA]</scope>
    <source>
        <strain evidence="11 12">85</strain>
    </source>
</reference>
<dbReference type="InterPro" id="IPR023057">
    <property type="entry name" value="GlnE"/>
</dbReference>
<gene>
    <name evidence="7" type="primary">glnE</name>
    <name evidence="11" type="ORF">DYI37_06310</name>
</gene>
<keyword evidence="2 7" id="KW-0548">Nucleotidyltransferase</keyword>
<keyword evidence="5 7" id="KW-0460">Magnesium</keyword>
<comment type="cofactor">
    <cofactor evidence="7">
        <name>Mg(2+)</name>
        <dbReference type="ChEBI" id="CHEBI:18420"/>
    </cofactor>
</comment>
<dbReference type="PANTHER" id="PTHR30621">
    <property type="entry name" value="GLUTAMINE SYNTHETASE ADENYLYLTRANSFERASE"/>
    <property type="match status" value="1"/>
</dbReference>
<dbReference type="Pfam" id="PF03710">
    <property type="entry name" value="GlnE"/>
    <property type="match status" value="2"/>
</dbReference>
<dbReference type="GO" id="GO:0005524">
    <property type="term" value="F:ATP binding"/>
    <property type="evidence" value="ECO:0007669"/>
    <property type="project" value="UniProtKB-UniRule"/>
</dbReference>
<dbReference type="PANTHER" id="PTHR30621:SF0">
    <property type="entry name" value="BIFUNCTIONAL GLUTAMINE SYNTHETASE ADENYLYLTRANSFERASE_ADENYLYL-REMOVING ENZYME"/>
    <property type="match status" value="1"/>
</dbReference>
<evidence type="ECO:0000256" key="2">
    <source>
        <dbReference type="ARBA" id="ARBA00022695"/>
    </source>
</evidence>
<keyword evidence="4 7" id="KW-0067">ATP-binding</keyword>
<proteinExistence type="inferred from homology"/>
<sequence>MTRPHNETATAPRLRIGGDLTPSLLPPAGNGSGRNWLGELLEAATGAGLDRVADLCSSGSPDAARLGAVMALSPYLRSSLLWRPSVLDALLDEDAGDRLGTVVGALDSLPDADMPESALMKRLREIKREASLLIALRDLFGAASPAQTARDLSRLAEGAIRAALRFCLRSAHDAKKLKLPDASDPEDGCGLFVLAMGKLGARELNYSSDVDLIVFFDADIEIACDPMEAVVEHSKVVRRLVRILSERTGDGYVFRTDLRLRPDPGAMPLAITTDMGMTYYESSGRNWERAAMIKASVVAGDRKAGEAFLAELAPFVWRKYLDFAAIADIHDMKGRIDRHRGFGEITLPGHNVKLGRGGIREIEFFAQTQQLIAGGRNPALRTRRTDEALDRLAAFEWIEDGERDDLLDAYWFLRQVEHAIQMVDDEQTHDLPEDEEGLSRIAGLLGLGSREAFEERLLGVLRLVDHRFNDLFNEGRSRQAGEGDAPDPVLRLLNNDADPEGIKAIAELGFERPEDVARVVRIWSFGRYRSTRTAKARERLSDVLPSLLKAFADAPDPDGAVAAFDGFLSGLPSGIQFFSLIASNPKTLDLLLLILTAAPVMRATLAQRPHVFDALLDPAFFDEVPDRELMEERLGAFLADADGYEDVLARLRIFASEQRFLVGARMLSGVVDLNEAGPAFSNIADVVLNALLIAVVAEFSRAHGRVAGMRLVLLGMGRLGSRELTAASDLDLILLYDHEEEAETSDGGKPLAIQVYFTRLTQRLIAALTSPMREGALYEVDFRLRPSGNAGPLATRFKTFRKYQENEAWVWERMALTRARPIAGDADLRQTVFETIEELLGQPMDEEEVRDAVVSMRGRIARDKPARGELDLKLRPGGLVDLEFIAQWAQLTGRAPGEPGRETADVLRSLRSRDGGEEIEGVSEKLARSMEMLSAVTHLSRLAPGGVQDVSALPTRLTERIADALDLDDAGEFADALERITGTVRDCFVRHLGDPDEARPTDR</sequence>
<feature type="domain" description="Glutamate-ammonia ligase adenylyltransferase repeated" evidence="9">
    <location>
        <begin position="591"/>
        <end position="831"/>
    </location>
</feature>
<evidence type="ECO:0000256" key="4">
    <source>
        <dbReference type="ARBA" id="ARBA00022840"/>
    </source>
</evidence>